<dbReference type="EMBL" id="CP018082">
    <property type="protein sequence ID" value="APE37202.1"/>
    <property type="molecule type" value="Genomic_DNA"/>
</dbReference>
<dbReference type="InterPro" id="IPR041413">
    <property type="entry name" value="MLTR_LBD"/>
</dbReference>
<evidence type="ECO:0000259" key="1">
    <source>
        <dbReference type="PROSITE" id="PS50943"/>
    </source>
</evidence>
<feature type="domain" description="HTH cro/C1-type" evidence="1">
    <location>
        <begin position="13"/>
        <end position="51"/>
    </location>
</feature>
<dbReference type="Pfam" id="PF17765">
    <property type="entry name" value="MLTR_LBD"/>
    <property type="match status" value="1"/>
</dbReference>
<dbReference type="SMART" id="SM00530">
    <property type="entry name" value="HTH_XRE"/>
    <property type="match status" value="1"/>
</dbReference>
<gene>
    <name evidence="2" type="ORF">BOX37_28385</name>
</gene>
<dbReference type="GO" id="GO:0003677">
    <property type="term" value="F:DNA binding"/>
    <property type="evidence" value="ECO:0007669"/>
    <property type="project" value="InterPro"/>
</dbReference>
<dbReference type="Gene3D" id="3.30.450.180">
    <property type="match status" value="1"/>
</dbReference>
<dbReference type="PANTHER" id="PTHR35010">
    <property type="entry name" value="BLL4672 PROTEIN-RELATED"/>
    <property type="match status" value="1"/>
</dbReference>
<dbReference type="Gene3D" id="1.10.260.40">
    <property type="entry name" value="lambda repressor-like DNA-binding domains"/>
    <property type="match status" value="1"/>
</dbReference>
<accession>A0A1J0VYW5</accession>
<protein>
    <recommendedName>
        <fullName evidence="1">HTH cro/C1-type domain-containing protein</fullName>
    </recommendedName>
</protein>
<evidence type="ECO:0000313" key="2">
    <source>
        <dbReference type="EMBL" id="APE37202.1"/>
    </source>
</evidence>
<dbReference type="InterPro" id="IPR010982">
    <property type="entry name" value="Lambda_DNA-bd_dom_sf"/>
</dbReference>
<organism evidence="2 3">
    <name type="scientific">Nocardia mangyaensis</name>
    <dbReference type="NCBI Taxonomy" id="2213200"/>
    <lineage>
        <taxon>Bacteria</taxon>
        <taxon>Bacillati</taxon>
        <taxon>Actinomycetota</taxon>
        <taxon>Actinomycetes</taxon>
        <taxon>Mycobacteriales</taxon>
        <taxon>Nocardiaceae</taxon>
        <taxon>Nocardia</taxon>
    </lineage>
</organism>
<dbReference type="Pfam" id="PF13560">
    <property type="entry name" value="HTH_31"/>
    <property type="match status" value="1"/>
</dbReference>
<dbReference type="SUPFAM" id="SSF47413">
    <property type="entry name" value="lambda repressor-like DNA-binding domains"/>
    <property type="match status" value="1"/>
</dbReference>
<dbReference type="CDD" id="cd00093">
    <property type="entry name" value="HTH_XRE"/>
    <property type="match status" value="1"/>
</dbReference>
<dbReference type="RefSeq" id="WP_071930374.1">
    <property type="nucleotide sequence ID" value="NZ_CP018082.1"/>
</dbReference>
<name>A0A1J0VYW5_9NOCA</name>
<dbReference type="PANTHER" id="PTHR35010:SF2">
    <property type="entry name" value="BLL4672 PROTEIN"/>
    <property type="match status" value="1"/>
</dbReference>
<sequence length="250" mass="27319">MSIPDLGTTCRWIREDLGLTRDEAADVVGFSAVHLGRIERGEREPSLSTLEGIILGYRSDQAMAAHLHDLAIPDIPLAPTHYLRTYVQAETALAVNLERFQARGILAAYIDPMWNVLSRNDLFADALTGIDDVGSAPVWMFSEHAETVLVDPDGERSWAVAMMKSALGRHRTSVQAKELVAALAPNSEAQRLWAASVNVTRGRDARRLLHAHGTNHSGVSYQLSLADSIVAQHIRLITATPESACGHELD</sequence>
<reference evidence="2" key="1">
    <citation type="submission" date="2016-11" db="EMBL/GenBank/DDBJ databases">
        <authorList>
            <person name="Jaros S."/>
            <person name="Januszkiewicz K."/>
            <person name="Wedrychowicz H."/>
        </authorList>
    </citation>
    <scope>NUCLEOTIDE SEQUENCE [LARGE SCALE GENOMIC DNA]</scope>
    <source>
        <strain evidence="2">Y48</strain>
    </source>
</reference>
<dbReference type="InterPro" id="IPR001387">
    <property type="entry name" value="Cro/C1-type_HTH"/>
</dbReference>
<dbReference type="KEGG" id="nsl:BOX37_28385"/>
<proteinExistence type="predicted"/>
<dbReference type="Proteomes" id="UP000183810">
    <property type="component" value="Chromosome"/>
</dbReference>
<evidence type="ECO:0000313" key="3">
    <source>
        <dbReference type="Proteomes" id="UP000183810"/>
    </source>
</evidence>
<keyword evidence="3" id="KW-1185">Reference proteome</keyword>
<dbReference type="PROSITE" id="PS50943">
    <property type="entry name" value="HTH_CROC1"/>
    <property type="match status" value="1"/>
</dbReference>
<dbReference type="AlphaFoldDB" id="A0A1J0VYW5"/>